<keyword evidence="1" id="KW-0496">Mitochondrion</keyword>
<keyword evidence="1" id="KW-0689">Ribosomal protein</keyword>
<gene>
    <name evidence="1" type="primary">rps4</name>
</gene>
<geneLocation type="mitochondrion" evidence="1"/>
<reference evidence="1" key="2">
    <citation type="submission" date="2011-01" db="EMBL/GenBank/DDBJ databases">
        <authorList>
            <person name="McFadden G."/>
        </authorList>
    </citation>
    <scope>NUCLEOTIDE SEQUENCE</scope>
</reference>
<dbReference type="AlphaFoldDB" id="E9NZY0"/>
<proteinExistence type="predicted"/>
<sequence>MVKSVRIQKRKTRSWISPRRNSRPWYVLRNKLRDKSRTRPWRAFFTRLPLSRPKRFFVKKEDKKALRLQNKKRRRFTSKQKPLLNLFLLQAPWRTARYSLKSEKSRLDSHVRAFRLYYNLDESSCNRLLSSLQYRTSKVRLLFDKFEGRLDTVLVRIGWASNLTEASAWVSSGFFSAERLSALWGWQPVVVGNDFRLLPGDRLKVINKSIVSRSIRRRYFRTHWRLKSRALVTCPKPRGFNPRMYHRYRRTKRSLVWTRFLRYFLHHPPSFVVNYNSLTACFRPSRTWTEPTVRYPRYLGRGFFFWREALRAR</sequence>
<evidence type="ECO:0000313" key="1">
    <source>
        <dbReference type="EMBL" id="ADV41827.1"/>
    </source>
</evidence>
<accession>E9NZY0</accession>
<dbReference type="EMBL" id="HQ840955">
    <property type="protein sequence ID" value="ADV41827.1"/>
    <property type="molecule type" value="Genomic_DNA"/>
</dbReference>
<reference evidence="1" key="1">
    <citation type="submission" date="2011-01" db="EMBL/GenBank/DDBJ databases">
        <authorList>
            <person name="Burger G."/>
        </authorList>
    </citation>
    <scope>NUCLEOTIDE SEQUENCE</scope>
</reference>
<dbReference type="SUPFAM" id="SSF55174">
    <property type="entry name" value="Alpha-L RNA-binding motif"/>
    <property type="match status" value="1"/>
</dbReference>
<name>E9NZY0_BIGNA</name>
<protein>
    <submittedName>
        <fullName evidence="1">Ribosomal protein S4</fullName>
    </submittedName>
</protein>
<keyword evidence="1" id="KW-0687">Ribonucleoprotein</keyword>
<organism evidence="1">
    <name type="scientific">Bigelowiella natans</name>
    <name type="common">Pedinomonas minutissima</name>
    <name type="synonym">Chlorarachnion sp. (strain CCMP621)</name>
    <dbReference type="NCBI Taxonomy" id="227086"/>
    <lineage>
        <taxon>Eukaryota</taxon>
        <taxon>Sar</taxon>
        <taxon>Rhizaria</taxon>
        <taxon>Cercozoa</taxon>
        <taxon>Chlorarachniophyceae</taxon>
        <taxon>Bigelowiella</taxon>
    </lineage>
</organism>
<dbReference type="GO" id="GO:0005840">
    <property type="term" value="C:ribosome"/>
    <property type="evidence" value="ECO:0007669"/>
    <property type="project" value="UniProtKB-KW"/>
</dbReference>